<dbReference type="STRING" id="2512241.A0A553IC80"/>
<feature type="compositionally biased region" description="Low complexity" evidence="1">
    <location>
        <begin position="461"/>
        <end position="478"/>
    </location>
</feature>
<organism evidence="2 3">
    <name type="scientific">Xylaria flabelliformis</name>
    <dbReference type="NCBI Taxonomy" id="2512241"/>
    <lineage>
        <taxon>Eukaryota</taxon>
        <taxon>Fungi</taxon>
        <taxon>Dikarya</taxon>
        <taxon>Ascomycota</taxon>
        <taxon>Pezizomycotina</taxon>
        <taxon>Sordariomycetes</taxon>
        <taxon>Xylariomycetidae</taxon>
        <taxon>Xylariales</taxon>
        <taxon>Xylariaceae</taxon>
        <taxon>Xylaria</taxon>
    </lineage>
</organism>
<protein>
    <recommendedName>
        <fullName evidence="4">Transcription factor domain-containing protein</fullName>
    </recommendedName>
</protein>
<proteinExistence type="predicted"/>
<dbReference type="PANTHER" id="PTHR47431">
    <property type="entry name" value="ZN(II)2CYS6 TRANSCRIPTION FACTOR (EUROFUNG)-RELATED"/>
    <property type="match status" value="1"/>
</dbReference>
<accession>A0A553IC80</accession>
<comment type="caution">
    <text evidence="2">The sequence shown here is derived from an EMBL/GenBank/DDBJ whole genome shotgun (WGS) entry which is preliminary data.</text>
</comment>
<feature type="region of interest" description="Disordered" evidence="1">
    <location>
        <begin position="459"/>
        <end position="480"/>
    </location>
</feature>
<keyword evidence="3" id="KW-1185">Reference proteome</keyword>
<feature type="region of interest" description="Disordered" evidence="1">
    <location>
        <begin position="737"/>
        <end position="760"/>
    </location>
</feature>
<sequence length="760" mass="84655">MAEVAEAPSRSSTAHPRKKFAVPPVKIACLSCRRGGPRIRKKSRPLSDYQELATALPQKLEELPQHGLLVEEYIGPGAGLKTLADVFQDSDAIYDHLFQSPVDSAQFNIHVPIARTYGNNDSAILNAYYIWIHPYFPILPPPEQVPAPDQPHALAENQNDSFQEPLSAVSLAISAILALIPSPLDPNPSSEESIRWRRTFSQFLAKTSLESIENESERPESSIDPSKALDDTDSEVFREQFHPSVPLELESIIALDLLSVYEYAQRGNLKKMRARAGAALVAAMSLFLHTKNDVEDKYSEARRRPPTFEVFGPSYTARYPTIEADPQQAILAATQFVIDFNKVRKAEADMTRIYARMQELEGLLEPLIIQSESWSSNYSLTQPVDRSEAVVANALRCMSRIKLNSARIKVHRYCAFFDIAVFSSKHCDLASLPKKESDGSEPQRLGACCMTSLHSPPSAYSRSTRSLSPGSSDSSSPGANGHIQASISDFPFSRHESSRICLKAALSIASSFDAMPYPNPAGQSCETPIYLGSRSTLITPRTMPSFACCAMQSSYALLMVKDRIETIYPRSNGSSSVLVDNLRDRLQQGLLSVLATLENYAAAFEALGGMRDFRERNLGDTEKKANLSTSIAIRATLWRFTWYATTHYWDGVKLKIDNNYVRLSALNAHTGANMDKFRSITLINFDEKSSATLTFGINKYDGVDTDIYFVGLKRPIPMQILKMVEFKIMHVRHSRDTANIPRTTSQNSEKRPGRTTKEKE</sequence>
<name>A0A553IC80_9PEZI</name>
<gene>
    <name evidence="2" type="ORF">FHL15_001551</name>
</gene>
<evidence type="ECO:0000313" key="3">
    <source>
        <dbReference type="Proteomes" id="UP000319160"/>
    </source>
</evidence>
<evidence type="ECO:0000256" key="1">
    <source>
        <dbReference type="SAM" id="MobiDB-lite"/>
    </source>
</evidence>
<evidence type="ECO:0000313" key="2">
    <source>
        <dbReference type="EMBL" id="TRX97796.1"/>
    </source>
</evidence>
<dbReference type="OrthoDB" id="2123952at2759"/>
<feature type="compositionally biased region" description="Basic and acidic residues" evidence="1">
    <location>
        <begin position="215"/>
        <end position="229"/>
    </location>
</feature>
<dbReference type="AlphaFoldDB" id="A0A553IC80"/>
<feature type="compositionally biased region" description="Basic and acidic residues" evidence="1">
    <location>
        <begin position="748"/>
        <end position="760"/>
    </location>
</feature>
<evidence type="ECO:0008006" key="4">
    <source>
        <dbReference type="Google" id="ProtNLM"/>
    </source>
</evidence>
<reference evidence="3" key="1">
    <citation type="submission" date="2019-06" db="EMBL/GenBank/DDBJ databases">
        <title>Draft genome sequence of the griseofulvin-producing fungus Xylaria cubensis strain G536.</title>
        <authorList>
            <person name="Mead M.E."/>
            <person name="Raja H.A."/>
            <person name="Steenwyk J.L."/>
            <person name="Knowles S.L."/>
            <person name="Oberlies N.H."/>
            <person name="Rokas A."/>
        </authorList>
    </citation>
    <scope>NUCLEOTIDE SEQUENCE [LARGE SCALE GENOMIC DNA]</scope>
    <source>
        <strain evidence="3">G536</strain>
    </source>
</reference>
<dbReference type="Proteomes" id="UP000319160">
    <property type="component" value="Unassembled WGS sequence"/>
</dbReference>
<dbReference type="EMBL" id="VFLP01000005">
    <property type="protein sequence ID" value="TRX97796.1"/>
    <property type="molecule type" value="Genomic_DNA"/>
</dbReference>
<dbReference type="PANTHER" id="PTHR47431:SF5">
    <property type="entry name" value="ZN(II)2CYS6 TRANSCRIPTION FACTOR (EUROFUNG)"/>
    <property type="match status" value="1"/>
</dbReference>
<feature type="region of interest" description="Disordered" evidence="1">
    <location>
        <begin position="210"/>
        <end position="229"/>
    </location>
</feature>